<dbReference type="PANTHER" id="PTHR11926">
    <property type="entry name" value="GLUCOSYL/GLUCURONOSYL TRANSFERASES"/>
    <property type="match status" value="1"/>
</dbReference>
<organism evidence="5 6">
    <name type="scientific">Vitis vinifera</name>
    <name type="common">Grape</name>
    <dbReference type="NCBI Taxonomy" id="29760"/>
    <lineage>
        <taxon>Eukaryota</taxon>
        <taxon>Viridiplantae</taxon>
        <taxon>Streptophyta</taxon>
        <taxon>Embryophyta</taxon>
        <taxon>Tracheophyta</taxon>
        <taxon>Spermatophyta</taxon>
        <taxon>Magnoliopsida</taxon>
        <taxon>eudicotyledons</taxon>
        <taxon>Gunneridae</taxon>
        <taxon>Pentapetalae</taxon>
        <taxon>rosids</taxon>
        <taxon>Vitales</taxon>
        <taxon>Vitaceae</taxon>
        <taxon>Viteae</taxon>
        <taxon>Vitis</taxon>
    </lineage>
</organism>
<accession>A0ABY9BMM3</accession>
<evidence type="ECO:0000313" key="6">
    <source>
        <dbReference type="Proteomes" id="UP001227230"/>
    </source>
</evidence>
<keyword evidence="6" id="KW-1185">Reference proteome</keyword>
<evidence type="ECO:0000256" key="1">
    <source>
        <dbReference type="ARBA" id="ARBA00009995"/>
    </source>
</evidence>
<dbReference type="PROSITE" id="PS00375">
    <property type="entry name" value="UDPGT"/>
    <property type="match status" value="1"/>
</dbReference>
<dbReference type="EMBL" id="CP126650">
    <property type="protein sequence ID" value="WJZ83932.1"/>
    <property type="molecule type" value="Genomic_DNA"/>
</dbReference>
<dbReference type="SUPFAM" id="SSF53756">
    <property type="entry name" value="UDP-Glycosyltransferase/glycogen phosphorylase"/>
    <property type="match status" value="1"/>
</dbReference>
<protein>
    <recommendedName>
        <fullName evidence="4">Glycosyltransferase</fullName>
        <ecNumber evidence="4">2.4.1.-</ecNumber>
    </recommendedName>
</protein>
<comment type="similarity">
    <text evidence="1 3">Belongs to the UDP-glycosyltransferase family.</text>
</comment>
<keyword evidence="3" id="KW-0328">Glycosyltransferase</keyword>
<dbReference type="Proteomes" id="UP001227230">
    <property type="component" value="Chromosome 3"/>
</dbReference>
<dbReference type="Gene3D" id="3.40.50.2000">
    <property type="entry name" value="Glycogen Phosphorylase B"/>
    <property type="match status" value="2"/>
</dbReference>
<gene>
    <name evidence="5" type="ORF">VitviT2T_003573</name>
</gene>
<dbReference type="Pfam" id="PF00201">
    <property type="entry name" value="UDPGT"/>
    <property type="match status" value="1"/>
</dbReference>
<dbReference type="CDD" id="cd03784">
    <property type="entry name" value="GT1_Gtf-like"/>
    <property type="match status" value="1"/>
</dbReference>
<evidence type="ECO:0000313" key="5">
    <source>
        <dbReference type="EMBL" id="WJZ83932.1"/>
    </source>
</evidence>
<name>A0ABY9BMM3_VITVI</name>
<reference evidence="5 6" key="1">
    <citation type="journal article" date="2023" name="Hortic Res">
        <title>The complete reference genome for grapevine (Vitis vinifera L.) genetics and breeding.</title>
        <authorList>
            <person name="Shi X."/>
            <person name="Cao S."/>
            <person name="Wang X."/>
            <person name="Huang S."/>
            <person name="Wang Y."/>
            <person name="Liu Z."/>
            <person name="Liu W."/>
            <person name="Leng X."/>
            <person name="Peng Y."/>
            <person name="Wang N."/>
            <person name="Wang Y."/>
            <person name="Ma Z."/>
            <person name="Xu X."/>
            <person name="Zhang F."/>
            <person name="Xue H."/>
            <person name="Zhong H."/>
            <person name="Wang Y."/>
            <person name="Zhang K."/>
            <person name="Velt A."/>
            <person name="Avia K."/>
            <person name="Holtgrawe D."/>
            <person name="Grimplet J."/>
            <person name="Matus J.T."/>
            <person name="Ware D."/>
            <person name="Wu X."/>
            <person name="Wang H."/>
            <person name="Liu C."/>
            <person name="Fang Y."/>
            <person name="Rustenholz C."/>
            <person name="Cheng Z."/>
            <person name="Xiao H."/>
            <person name="Zhou Y."/>
        </authorList>
    </citation>
    <scope>NUCLEOTIDE SEQUENCE [LARGE SCALE GENOMIC DNA]</scope>
    <source>
        <strain evidence="6">cv. Pinot noir / PN40024</strain>
        <tissue evidence="5">Leaf</tissue>
    </source>
</reference>
<sequence>MALKEEVKEEIHVLMVSFSAQGHINPMLRLGKRLVSKGLDVTLALTEFTRQRMLKSTTTTTTNCVSGIQLEFFSDGFSLDYDRKTNLDHYMETLGKMGPINLSKLIQDRSQSGLGKFSCLISNPFVPWVADVAAEHGIPCALLWIQPSILYAIYYRFYNSLNQFPTLENPHMSVELPGLPLLNTEDLPSFVLPSNPFGSFPKLFSEMFQNMKKIKWVLGNSFHELEKDAIVSMAELCPIRTVGPLVPSMLLGEDQSADIGVEMWKPEETCLEWLKQKKPCSVVYVSFGSIVVLSAKQMENIATGLKNSNRPFLWVVKPQDPPASDGSGKLPVGFLEETKDQGLVVPWCPQTMVLTHPSISCFLSHCGWNSTLETIAAGVPVIAYPQWTDQPTNAKLIVDVLRIGVRLRPNQDGIVTNEEVEKSIEEITVGPRAEEVKKTAAELKQLAQKAVVKGGSSDSNIQWFVDEIKGNSITDPSRSTAVQLNHEDIE</sequence>
<evidence type="ECO:0000256" key="2">
    <source>
        <dbReference type="ARBA" id="ARBA00022679"/>
    </source>
</evidence>
<evidence type="ECO:0000256" key="3">
    <source>
        <dbReference type="RuleBase" id="RU003718"/>
    </source>
</evidence>
<evidence type="ECO:0000256" key="4">
    <source>
        <dbReference type="RuleBase" id="RU362057"/>
    </source>
</evidence>
<dbReference type="EC" id="2.4.1.-" evidence="4"/>
<dbReference type="PANTHER" id="PTHR11926:SF1441">
    <property type="entry name" value="GLYCOSYLTRANSFERASE"/>
    <property type="match status" value="1"/>
</dbReference>
<proteinExistence type="inferred from homology"/>
<dbReference type="InterPro" id="IPR035595">
    <property type="entry name" value="UDP_glycos_trans_CS"/>
</dbReference>
<dbReference type="InterPro" id="IPR002213">
    <property type="entry name" value="UDP_glucos_trans"/>
</dbReference>
<keyword evidence="2 3" id="KW-0808">Transferase</keyword>